<feature type="transmembrane region" description="Helical" evidence="7">
    <location>
        <begin position="432"/>
        <end position="455"/>
    </location>
</feature>
<feature type="transmembrane region" description="Helical" evidence="7">
    <location>
        <begin position="234"/>
        <end position="256"/>
    </location>
</feature>
<feature type="transmembrane region" description="Helical" evidence="7">
    <location>
        <begin position="499"/>
        <end position="516"/>
    </location>
</feature>
<feature type="compositionally biased region" description="Basic residues" evidence="6">
    <location>
        <begin position="128"/>
        <end position="145"/>
    </location>
</feature>
<feature type="region of interest" description="Disordered" evidence="6">
    <location>
        <begin position="195"/>
        <end position="216"/>
    </location>
</feature>
<feature type="transmembrane region" description="Helical" evidence="7">
    <location>
        <begin position="590"/>
        <end position="610"/>
    </location>
</feature>
<feature type="transmembrane region" description="Helical" evidence="7">
    <location>
        <begin position="390"/>
        <end position="411"/>
    </location>
</feature>
<feature type="transmembrane region" description="Helical" evidence="7">
    <location>
        <begin position="303"/>
        <end position="322"/>
    </location>
</feature>
<dbReference type="InterPro" id="IPR020846">
    <property type="entry name" value="MFS_dom"/>
</dbReference>
<keyword evidence="10" id="KW-1185">Reference proteome</keyword>
<dbReference type="PANTHER" id="PTHR43124">
    <property type="entry name" value="PURINE EFFLUX PUMP PBUE"/>
    <property type="match status" value="1"/>
</dbReference>
<dbReference type="PROSITE" id="PS50850">
    <property type="entry name" value="MFS"/>
    <property type="match status" value="1"/>
</dbReference>
<evidence type="ECO:0000256" key="7">
    <source>
        <dbReference type="SAM" id="Phobius"/>
    </source>
</evidence>
<dbReference type="PANTHER" id="PTHR43124:SF3">
    <property type="entry name" value="CHLORAMPHENICOL EFFLUX PUMP RV0191"/>
    <property type="match status" value="1"/>
</dbReference>
<feature type="transmembrane region" description="Helical" evidence="7">
    <location>
        <begin position="328"/>
        <end position="350"/>
    </location>
</feature>
<gene>
    <name evidence="9" type="ORF">Q0N40_08270</name>
</gene>
<evidence type="ECO:0000256" key="5">
    <source>
        <dbReference type="ARBA" id="ARBA00023136"/>
    </source>
</evidence>
<dbReference type="RefSeq" id="WP_306421624.1">
    <property type="nucleotide sequence ID" value="NZ_CP137757.1"/>
</dbReference>
<dbReference type="SUPFAM" id="SSF103473">
    <property type="entry name" value="MFS general substrate transporter"/>
    <property type="match status" value="1"/>
</dbReference>
<protein>
    <submittedName>
        <fullName evidence="9">MFS transporter</fullName>
    </submittedName>
</protein>
<evidence type="ECO:0000256" key="4">
    <source>
        <dbReference type="ARBA" id="ARBA00022989"/>
    </source>
</evidence>
<proteinExistence type="predicted"/>
<feature type="transmembrane region" description="Helical" evidence="7">
    <location>
        <begin position="276"/>
        <end position="296"/>
    </location>
</feature>
<keyword evidence="4 7" id="KW-1133">Transmembrane helix</keyword>
<organism evidence="9 10">
    <name type="scientific">Corynebacterium pseudokroppenstedtii</name>
    <dbReference type="NCBI Taxonomy" id="2804917"/>
    <lineage>
        <taxon>Bacteria</taxon>
        <taxon>Bacillati</taxon>
        <taxon>Actinomycetota</taxon>
        <taxon>Actinomycetes</taxon>
        <taxon>Mycobacteriales</taxon>
        <taxon>Corynebacteriaceae</taxon>
        <taxon>Corynebacterium</taxon>
    </lineage>
</organism>
<name>A0AAU0Q122_9CORY</name>
<sequence>MPVGSLIRRAVDVFRDYMDADNYIIAPRALTEPVATGDTHTPEGMEASGERESGREFGDASGAPQEPYATLVHQSLSIDIDDHPQVHGNGYSLDDAGDDEESAGTRADEHEAAAHGTAHDPAEDKAARKAAKAQQRRVNRARRAQARKEVVAKSTQASKKAVAKTAHSSRAAAAKTAHTSRAVAAKTAHTSRAAAVKTGQASRHAYNSSKQVVVERMPERKPIPRQTEMGSRRALFALIALSIGGFGIGTTEFVSMGLLKYIGADYGISDGAAGRIVTAYAMGVVVGAPLITALTGKIPRRRLLLLLMGAFTVGNGLSVFAPNYPFLIAARFIAGIPHGAFFGVSSLVAVSLSKPGKRGQAIAIVNLGLPIATLIGVPLAQAIGQAMSWHYAYAMVSLIGLATLVSIWIALPHMTLMLTTNPLTELSALIKPQVLLTLLMGTVGFGGMFAVYTYISWTMTEVAGLPASLMWIVLMSYGVGMIIGTWFGGKLVDYNPERGIFFSLIVMMVVLTAFFFTSHNPWLGTINFALIGMSGSLLTPNLQSRLMDTAGEAQTLASALNQSALNLANAGGAMVGGWVVSAGFGYSSGGLAGALMALLSMIVWAPTALVRRRSTASVQPVKTPAS</sequence>
<feature type="region of interest" description="Disordered" evidence="6">
    <location>
        <begin position="34"/>
        <end position="65"/>
    </location>
</feature>
<evidence type="ECO:0000256" key="3">
    <source>
        <dbReference type="ARBA" id="ARBA00022692"/>
    </source>
</evidence>
<dbReference type="Proteomes" id="UP001174314">
    <property type="component" value="Chromosome"/>
</dbReference>
<feature type="domain" description="Major facilitator superfamily (MFS) profile" evidence="8">
    <location>
        <begin position="237"/>
        <end position="615"/>
    </location>
</feature>
<feature type="compositionally biased region" description="Polar residues" evidence="6">
    <location>
        <begin position="199"/>
        <end position="211"/>
    </location>
</feature>
<dbReference type="AlphaFoldDB" id="A0AAU0Q122"/>
<feature type="region of interest" description="Disordered" evidence="6">
    <location>
        <begin position="81"/>
        <end position="166"/>
    </location>
</feature>
<feature type="transmembrane region" description="Helical" evidence="7">
    <location>
        <begin position="467"/>
        <end position="487"/>
    </location>
</feature>
<dbReference type="GO" id="GO:0005886">
    <property type="term" value="C:plasma membrane"/>
    <property type="evidence" value="ECO:0007669"/>
    <property type="project" value="UniProtKB-SubCell"/>
</dbReference>
<evidence type="ECO:0000256" key="6">
    <source>
        <dbReference type="SAM" id="MobiDB-lite"/>
    </source>
</evidence>
<feature type="compositionally biased region" description="Basic and acidic residues" evidence="6">
    <location>
        <begin position="40"/>
        <end position="58"/>
    </location>
</feature>
<dbReference type="Gene3D" id="1.20.1250.20">
    <property type="entry name" value="MFS general substrate transporter like domains"/>
    <property type="match status" value="1"/>
</dbReference>
<feature type="transmembrane region" description="Helical" evidence="7">
    <location>
        <begin position="362"/>
        <end position="384"/>
    </location>
</feature>
<evidence type="ECO:0000259" key="8">
    <source>
        <dbReference type="PROSITE" id="PS50850"/>
    </source>
</evidence>
<dbReference type="Pfam" id="PF07690">
    <property type="entry name" value="MFS_1"/>
    <property type="match status" value="1"/>
</dbReference>
<evidence type="ECO:0000313" key="10">
    <source>
        <dbReference type="Proteomes" id="UP001174314"/>
    </source>
</evidence>
<reference evidence="9 10" key="1">
    <citation type="submission" date="2023-10" db="EMBL/GenBank/DDBJ databases">
        <title>complete genome sequence of Corynebacterium pseudokroppenstedtii P15-C1.</title>
        <authorList>
            <person name="Bruggemann H."/>
            <person name="Poehlein A."/>
        </authorList>
    </citation>
    <scope>NUCLEOTIDE SEQUENCE [LARGE SCALE GENOMIC DNA]</scope>
    <source>
        <strain evidence="9 10">P15_C1</strain>
    </source>
</reference>
<dbReference type="InterPro" id="IPR011701">
    <property type="entry name" value="MFS"/>
</dbReference>
<dbReference type="EMBL" id="CP137757">
    <property type="protein sequence ID" value="WPF24523.1"/>
    <property type="molecule type" value="Genomic_DNA"/>
</dbReference>
<dbReference type="KEGG" id="cpsk:Q0N40_08270"/>
<feature type="compositionally biased region" description="Basic and acidic residues" evidence="6">
    <location>
        <begin position="106"/>
        <end position="127"/>
    </location>
</feature>
<dbReference type="GO" id="GO:0022857">
    <property type="term" value="F:transmembrane transporter activity"/>
    <property type="evidence" value="ECO:0007669"/>
    <property type="project" value="InterPro"/>
</dbReference>
<evidence type="ECO:0000256" key="2">
    <source>
        <dbReference type="ARBA" id="ARBA00022475"/>
    </source>
</evidence>
<accession>A0AAU0Q122</accession>
<keyword evidence="3 7" id="KW-0812">Transmembrane</keyword>
<keyword evidence="5 7" id="KW-0472">Membrane</keyword>
<evidence type="ECO:0000313" key="9">
    <source>
        <dbReference type="EMBL" id="WPF24523.1"/>
    </source>
</evidence>
<keyword evidence="2" id="KW-1003">Cell membrane</keyword>
<dbReference type="InterPro" id="IPR050189">
    <property type="entry name" value="MFS_Efflux_Transporters"/>
</dbReference>
<evidence type="ECO:0000256" key="1">
    <source>
        <dbReference type="ARBA" id="ARBA00004651"/>
    </source>
</evidence>
<dbReference type="InterPro" id="IPR036259">
    <property type="entry name" value="MFS_trans_sf"/>
</dbReference>
<dbReference type="CDD" id="cd17324">
    <property type="entry name" value="MFS_NepI_like"/>
    <property type="match status" value="1"/>
</dbReference>
<comment type="subcellular location">
    <subcellularLocation>
        <location evidence="1">Cell membrane</location>
        <topology evidence="1">Multi-pass membrane protein</topology>
    </subcellularLocation>
</comment>